<dbReference type="Proteomes" id="UP000621454">
    <property type="component" value="Unassembled WGS sequence"/>
</dbReference>
<dbReference type="InterPro" id="IPR050416">
    <property type="entry name" value="FAD-linked_Oxidoreductase"/>
</dbReference>
<evidence type="ECO:0000256" key="5">
    <source>
        <dbReference type="ARBA" id="ARBA00023002"/>
    </source>
</evidence>
<dbReference type="InterPro" id="IPR016169">
    <property type="entry name" value="FAD-bd_PCMH_sub2"/>
</dbReference>
<dbReference type="InterPro" id="IPR006094">
    <property type="entry name" value="Oxid_FAD_bind_N"/>
</dbReference>
<evidence type="ECO:0000259" key="7">
    <source>
        <dbReference type="PROSITE" id="PS51387"/>
    </source>
</evidence>
<comment type="caution">
    <text evidence="8">The sequence shown here is derived from an EMBL/GenBank/DDBJ whole genome shotgun (WGS) entry which is preliminary data.</text>
</comment>
<reference evidence="8" key="1">
    <citation type="journal article" date="2014" name="Int. J. Syst. Evol. Microbiol.">
        <title>Complete genome sequence of Corynebacterium casei LMG S-19264T (=DSM 44701T), isolated from a smear-ripened cheese.</title>
        <authorList>
            <consortium name="US DOE Joint Genome Institute (JGI-PGF)"/>
            <person name="Walter F."/>
            <person name="Albersmeier A."/>
            <person name="Kalinowski J."/>
            <person name="Ruckert C."/>
        </authorList>
    </citation>
    <scope>NUCLEOTIDE SEQUENCE</scope>
    <source>
        <strain evidence="8">CGMCC 1.12827</strain>
    </source>
</reference>
<evidence type="ECO:0000256" key="3">
    <source>
        <dbReference type="ARBA" id="ARBA00022630"/>
    </source>
</evidence>
<dbReference type="Gene3D" id="3.30.465.10">
    <property type="match status" value="1"/>
</dbReference>
<dbReference type="PANTHER" id="PTHR42973:SF39">
    <property type="entry name" value="FAD-BINDING PCMH-TYPE DOMAIN-CONTAINING PROTEIN"/>
    <property type="match status" value="1"/>
</dbReference>
<protein>
    <submittedName>
        <fullName evidence="8">FAD-linked oxidase</fullName>
    </submittedName>
</protein>
<feature type="domain" description="FAD-binding PCMH-type" evidence="7">
    <location>
        <begin position="66"/>
        <end position="234"/>
    </location>
</feature>
<evidence type="ECO:0000256" key="2">
    <source>
        <dbReference type="ARBA" id="ARBA00005466"/>
    </source>
</evidence>
<keyword evidence="9" id="KW-1185">Reference proteome</keyword>
<sequence length="482" mass="49984">MSQHITSESAATGPDLTHPDPPRPDPTGDGADPTEVRLTELRRRIRGGIHVPGDPAYPTAGFNVAVTRNPWAVVDVCDARDVADVVAVAGVTATTVAVAATGHGGTDVGDGSILVRTAALDRCEVDPVSATARVGAGVRWQTVIEQAARHGLAPLCGSAPGVGVAGLISGGGIGPLVRTFGATADHVRSIEVVTGDGMLARATPEDHTDLFWGLRGGKATLGLITECVIDLFPLSEIVGGALYFDAADAPEVLTAWQRWCADMPRSASTSLALLRLPDLPGVPRPLAGRATIAVRFACVEDLGTATNILAPMRAVATPLIDTVGMLPYPAIGAIHADPVEPIPSHDDGTLLSDLPDEALEVLLRHAGPDVRTPLLMVELRLLGGAYAEEPRVAGALSHRRASHNLHAVGVLAGPGAASVRTATDALLADMSAWACGRLPNFTASSDPAVIRSCYDDPTADRLARLAREFDPRGVLAVGQVMR</sequence>
<name>A0A916WRI7_9ACTN</name>
<reference evidence="8" key="2">
    <citation type="submission" date="2020-09" db="EMBL/GenBank/DDBJ databases">
        <authorList>
            <person name="Sun Q."/>
            <person name="Zhou Y."/>
        </authorList>
    </citation>
    <scope>NUCLEOTIDE SEQUENCE</scope>
    <source>
        <strain evidence="8">CGMCC 1.12827</strain>
    </source>
</reference>
<dbReference type="AlphaFoldDB" id="A0A916WRI7"/>
<dbReference type="PROSITE" id="PS00862">
    <property type="entry name" value="OX2_COVAL_FAD"/>
    <property type="match status" value="1"/>
</dbReference>
<keyword evidence="5" id="KW-0560">Oxidoreductase</keyword>
<evidence type="ECO:0000313" key="9">
    <source>
        <dbReference type="Proteomes" id="UP000621454"/>
    </source>
</evidence>
<feature type="compositionally biased region" description="Polar residues" evidence="6">
    <location>
        <begin position="1"/>
        <end position="10"/>
    </location>
</feature>
<dbReference type="InterPro" id="IPR016167">
    <property type="entry name" value="FAD-bd_PCMH_sub1"/>
</dbReference>
<comment type="cofactor">
    <cofactor evidence="1">
        <name>FAD</name>
        <dbReference type="ChEBI" id="CHEBI:57692"/>
    </cofactor>
</comment>
<keyword evidence="4" id="KW-0274">FAD</keyword>
<dbReference type="Gene3D" id="3.40.462.20">
    <property type="match status" value="1"/>
</dbReference>
<dbReference type="PROSITE" id="PS51387">
    <property type="entry name" value="FAD_PCMH"/>
    <property type="match status" value="1"/>
</dbReference>
<proteinExistence type="inferred from homology"/>
<dbReference type="GO" id="GO:0071949">
    <property type="term" value="F:FAD binding"/>
    <property type="evidence" value="ECO:0007669"/>
    <property type="project" value="InterPro"/>
</dbReference>
<accession>A0A916WRI7</accession>
<evidence type="ECO:0000256" key="6">
    <source>
        <dbReference type="SAM" id="MobiDB-lite"/>
    </source>
</evidence>
<dbReference type="InterPro" id="IPR016166">
    <property type="entry name" value="FAD-bd_PCMH"/>
</dbReference>
<keyword evidence="3" id="KW-0285">Flavoprotein</keyword>
<evidence type="ECO:0000256" key="4">
    <source>
        <dbReference type="ARBA" id="ARBA00022827"/>
    </source>
</evidence>
<dbReference type="GO" id="GO:0016491">
    <property type="term" value="F:oxidoreductase activity"/>
    <property type="evidence" value="ECO:0007669"/>
    <property type="project" value="UniProtKB-KW"/>
</dbReference>
<gene>
    <name evidence="8" type="ORF">GCM10011489_09150</name>
</gene>
<dbReference type="InterPro" id="IPR006093">
    <property type="entry name" value="Oxy_OxRdtase_FAD_BS"/>
</dbReference>
<evidence type="ECO:0000256" key="1">
    <source>
        <dbReference type="ARBA" id="ARBA00001974"/>
    </source>
</evidence>
<comment type="similarity">
    <text evidence="2">Belongs to the oxygen-dependent FAD-linked oxidoreductase family.</text>
</comment>
<dbReference type="SUPFAM" id="SSF56176">
    <property type="entry name" value="FAD-binding/transporter-associated domain-like"/>
    <property type="match status" value="1"/>
</dbReference>
<organism evidence="8 9">
    <name type="scientific">Gordonia jinhuaensis</name>
    <dbReference type="NCBI Taxonomy" id="1517702"/>
    <lineage>
        <taxon>Bacteria</taxon>
        <taxon>Bacillati</taxon>
        <taxon>Actinomycetota</taxon>
        <taxon>Actinomycetes</taxon>
        <taxon>Mycobacteriales</taxon>
        <taxon>Gordoniaceae</taxon>
        <taxon>Gordonia</taxon>
    </lineage>
</organism>
<dbReference type="EMBL" id="BMGC01000004">
    <property type="protein sequence ID" value="GGB23069.1"/>
    <property type="molecule type" value="Genomic_DNA"/>
</dbReference>
<dbReference type="Gene3D" id="3.30.43.10">
    <property type="entry name" value="Uridine Diphospho-n-acetylenolpyruvylglucosamine Reductase, domain 2"/>
    <property type="match status" value="1"/>
</dbReference>
<feature type="region of interest" description="Disordered" evidence="6">
    <location>
        <begin position="1"/>
        <end position="34"/>
    </location>
</feature>
<dbReference type="Pfam" id="PF01565">
    <property type="entry name" value="FAD_binding_4"/>
    <property type="match status" value="1"/>
</dbReference>
<evidence type="ECO:0000313" key="8">
    <source>
        <dbReference type="EMBL" id="GGB23069.1"/>
    </source>
</evidence>
<dbReference type="InterPro" id="IPR036318">
    <property type="entry name" value="FAD-bd_PCMH-like_sf"/>
</dbReference>
<dbReference type="PANTHER" id="PTHR42973">
    <property type="entry name" value="BINDING OXIDOREDUCTASE, PUTATIVE (AFU_ORTHOLOGUE AFUA_1G17690)-RELATED"/>
    <property type="match status" value="1"/>
</dbReference>